<dbReference type="Proteomes" id="UP000003963">
    <property type="component" value="Unassembled WGS sequence"/>
</dbReference>
<dbReference type="AlphaFoldDB" id="D9WLR4"/>
<name>D9WLR4_9ACTN</name>
<dbReference type="InterPro" id="IPR051448">
    <property type="entry name" value="CdaR-like_regulators"/>
</dbReference>
<feature type="domain" description="PucR C-terminal helix-turn-helix" evidence="2">
    <location>
        <begin position="361"/>
        <end position="416"/>
    </location>
</feature>
<protein>
    <submittedName>
        <fullName evidence="3">LigA protein</fullName>
    </submittedName>
</protein>
<dbReference type="InterPro" id="IPR042070">
    <property type="entry name" value="PucR_C-HTH_sf"/>
</dbReference>
<keyword evidence="4" id="KW-1185">Reference proteome</keyword>
<feature type="region of interest" description="Disordered" evidence="1">
    <location>
        <begin position="469"/>
        <end position="490"/>
    </location>
</feature>
<dbReference type="Gene3D" id="1.10.10.2840">
    <property type="entry name" value="PucR C-terminal helix-turn-helix domain"/>
    <property type="match status" value="1"/>
</dbReference>
<feature type="non-terminal residue" evidence="3">
    <location>
        <position position="490"/>
    </location>
</feature>
<feature type="region of interest" description="Disordered" evidence="1">
    <location>
        <begin position="1"/>
        <end position="21"/>
    </location>
</feature>
<accession>D9WLR4</accession>
<evidence type="ECO:0000313" key="4">
    <source>
        <dbReference type="Proteomes" id="UP000003963"/>
    </source>
</evidence>
<dbReference type="PANTHER" id="PTHR33744">
    <property type="entry name" value="CARBOHYDRATE DIACID REGULATOR"/>
    <property type="match status" value="1"/>
</dbReference>
<dbReference type="InterPro" id="IPR025736">
    <property type="entry name" value="PucR_C-HTH_dom"/>
</dbReference>
<dbReference type="PANTHER" id="PTHR33744:SF1">
    <property type="entry name" value="DNA-BINDING TRANSCRIPTIONAL ACTIVATOR ADER"/>
    <property type="match status" value="1"/>
</dbReference>
<gene>
    <name evidence="3" type="ORF">SSOG_03368</name>
</gene>
<organism evidence="3 4">
    <name type="scientific">Streptomyces himastatinicus ATCC 53653</name>
    <dbReference type="NCBI Taxonomy" id="457427"/>
    <lineage>
        <taxon>Bacteria</taxon>
        <taxon>Bacillati</taxon>
        <taxon>Actinomycetota</taxon>
        <taxon>Actinomycetes</taxon>
        <taxon>Kitasatosporales</taxon>
        <taxon>Streptomycetaceae</taxon>
        <taxon>Streptomyces</taxon>
        <taxon>Streptomyces violaceusniger group</taxon>
    </lineage>
</organism>
<evidence type="ECO:0000313" key="3">
    <source>
        <dbReference type="EMBL" id="EFL23654.1"/>
    </source>
</evidence>
<dbReference type="HOGENOM" id="CLU_561297_0_0_11"/>
<dbReference type="STRING" id="457427.SSOG_03368"/>
<reference evidence="3 4" key="1">
    <citation type="submission" date="2009-02" db="EMBL/GenBank/DDBJ databases">
        <title>Annotation of Streptomyces hygroscopicus strain ATCC 53653.</title>
        <authorList>
            <consortium name="The Broad Institute Genome Sequencing Platform"/>
            <consortium name="Broad Institute Microbial Sequencing Center"/>
            <person name="Fischbach M."/>
            <person name="Godfrey P."/>
            <person name="Ward D."/>
            <person name="Young S."/>
            <person name="Zeng Q."/>
            <person name="Koehrsen M."/>
            <person name="Alvarado L."/>
            <person name="Berlin A.M."/>
            <person name="Bochicchio J."/>
            <person name="Borenstein D."/>
            <person name="Chapman S.B."/>
            <person name="Chen Z."/>
            <person name="Engels R."/>
            <person name="Freedman E."/>
            <person name="Gellesch M."/>
            <person name="Goldberg J."/>
            <person name="Griggs A."/>
            <person name="Gujja S."/>
            <person name="Heilman E.R."/>
            <person name="Heiman D.I."/>
            <person name="Hepburn T.A."/>
            <person name="Howarth C."/>
            <person name="Jen D."/>
            <person name="Larson L."/>
            <person name="Lewis B."/>
            <person name="Mehta T."/>
            <person name="Park D."/>
            <person name="Pearson M."/>
            <person name="Richards J."/>
            <person name="Roberts A."/>
            <person name="Saif S."/>
            <person name="Shea T.D."/>
            <person name="Shenoy N."/>
            <person name="Sisk P."/>
            <person name="Stolte C."/>
            <person name="Sykes S.N."/>
            <person name="Thomson T."/>
            <person name="Walk T."/>
            <person name="White J."/>
            <person name="Yandava C."/>
            <person name="Straight P."/>
            <person name="Clardy J."/>
            <person name="Hung D."/>
            <person name="Kolter R."/>
            <person name="Mekalanos J."/>
            <person name="Walker S."/>
            <person name="Walsh C.T."/>
            <person name="Wieland-Brown L.C."/>
            <person name="Haas B."/>
            <person name="Nusbaum C."/>
            <person name="Birren B."/>
        </authorList>
    </citation>
    <scope>NUCLEOTIDE SEQUENCE [LARGE SCALE GENOMIC DNA]</scope>
    <source>
        <strain evidence="3 4">ATCC 53653</strain>
    </source>
</reference>
<sequence length="490" mass="51564">MTADTPQTIAAAERDLTSAGPEELRCGSMAASPSDARAERADDVLALARLAARRGAVRAMLDWLTRRAGGPAMLIGADGSVLATADDPPPAASLRRLAAEAAVALHRRGAPSGVLGGGEARPVHLVSLGSAEARDPAPYLAVVAPTAPRCGVLLADASRTLALSWRVEEAERARRRVESAEAHSREAVLHLLMVGSLPAAQRIAAALRPALPTVLQVYVIECPLDRRREIASRIHASVRGRAWVVPCPVRPNHLISLVPAQGESITPDGEPLDQLIIRQEKECRVGVSAVIALRDTPVGYEQAFHALAVARNAPQRSAGFGGHSDVTVLSSPEGHSWASELLAPCLEYAPTRRADPGPAELLGTLGSWLSFGSAASRHLKIHRNTLAARVRHIDGLLGVDVSHSLAAQSAAWLALRLHQAPRGTTPAGHAATLDGVLSAPTAAVWARAQLRPLEQANLTAGPEPLRLAARRRPAARPPPLGISLPGARKR</sequence>
<proteinExistence type="predicted"/>
<dbReference type="EMBL" id="GG657754">
    <property type="protein sequence ID" value="EFL23654.1"/>
    <property type="molecule type" value="Genomic_DNA"/>
</dbReference>
<evidence type="ECO:0000256" key="1">
    <source>
        <dbReference type="SAM" id="MobiDB-lite"/>
    </source>
</evidence>
<evidence type="ECO:0000259" key="2">
    <source>
        <dbReference type="Pfam" id="PF13556"/>
    </source>
</evidence>
<dbReference type="Pfam" id="PF13556">
    <property type="entry name" value="HTH_30"/>
    <property type="match status" value="1"/>
</dbReference>